<accession>A0AAV7VWR3</accession>
<organism evidence="1 2">
    <name type="scientific">Pleurodeles waltl</name>
    <name type="common">Iberian ribbed newt</name>
    <dbReference type="NCBI Taxonomy" id="8319"/>
    <lineage>
        <taxon>Eukaryota</taxon>
        <taxon>Metazoa</taxon>
        <taxon>Chordata</taxon>
        <taxon>Craniata</taxon>
        <taxon>Vertebrata</taxon>
        <taxon>Euteleostomi</taxon>
        <taxon>Amphibia</taxon>
        <taxon>Batrachia</taxon>
        <taxon>Caudata</taxon>
        <taxon>Salamandroidea</taxon>
        <taxon>Salamandridae</taxon>
        <taxon>Pleurodelinae</taxon>
        <taxon>Pleurodeles</taxon>
    </lineage>
</organism>
<gene>
    <name evidence="1" type="ORF">NDU88_001390</name>
</gene>
<name>A0AAV7VWR3_PLEWA</name>
<dbReference type="AlphaFoldDB" id="A0AAV7VWR3"/>
<keyword evidence="2" id="KW-1185">Reference proteome</keyword>
<evidence type="ECO:0000313" key="1">
    <source>
        <dbReference type="EMBL" id="KAJ1205972.1"/>
    </source>
</evidence>
<dbReference type="Proteomes" id="UP001066276">
    <property type="component" value="Chromosome 1_2"/>
</dbReference>
<comment type="caution">
    <text evidence="1">The sequence shown here is derived from an EMBL/GenBank/DDBJ whole genome shotgun (WGS) entry which is preliminary data.</text>
</comment>
<sequence length="148" mass="16189">MCAVRPNPTGVRPAALGRLRDWCAAFRAGRCVAASPTSHPRGSGVTGLPLVCSGLWGCTDGRLELRKRYLEVFLVVLIEESWRLRFYIIQGCCCALAPALTLLGGVICLPCNCWRVWHPFDFPDSLGTELWVVECCEDRFGGATLSGT</sequence>
<reference evidence="1" key="1">
    <citation type="journal article" date="2022" name="bioRxiv">
        <title>Sequencing and chromosome-scale assembly of the giantPleurodeles waltlgenome.</title>
        <authorList>
            <person name="Brown T."/>
            <person name="Elewa A."/>
            <person name="Iarovenko S."/>
            <person name="Subramanian E."/>
            <person name="Araus A.J."/>
            <person name="Petzold A."/>
            <person name="Susuki M."/>
            <person name="Suzuki K.-i.T."/>
            <person name="Hayashi T."/>
            <person name="Toyoda A."/>
            <person name="Oliveira C."/>
            <person name="Osipova E."/>
            <person name="Leigh N.D."/>
            <person name="Simon A."/>
            <person name="Yun M.H."/>
        </authorList>
    </citation>
    <scope>NUCLEOTIDE SEQUENCE</scope>
    <source>
        <strain evidence="1">20211129_DDA</strain>
        <tissue evidence="1">Liver</tissue>
    </source>
</reference>
<proteinExistence type="predicted"/>
<protein>
    <submittedName>
        <fullName evidence="1">Uncharacterized protein</fullName>
    </submittedName>
</protein>
<evidence type="ECO:0000313" key="2">
    <source>
        <dbReference type="Proteomes" id="UP001066276"/>
    </source>
</evidence>
<dbReference type="EMBL" id="JANPWB010000002">
    <property type="protein sequence ID" value="KAJ1205972.1"/>
    <property type="molecule type" value="Genomic_DNA"/>
</dbReference>